<evidence type="ECO:0000313" key="4">
    <source>
        <dbReference type="Proteomes" id="UP001385499"/>
    </source>
</evidence>
<keyword evidence="1" id="KW-1133">Transmembrane helix</keyword>
<keyword evidence="4" id="KW-1185">Reference proteome</keyword>
<organism evidence="3 4">
    <name type="scientific">Roseibium algae</name>
    <dbReference type="NCBI Taxonomy" id="3123038"/>
    <lineage>
        <taxon>Bacteria</taxon>
        <taxon>Pseudomonadati</taxon>
        <taxon>Pseudomonadota</taxon>
        <taxon>Alphaproteobacteria</taxon>
        <taxon>Hyphomicrobiales</taxon>
        <taxon>Stappiaceae</taxon>
        <taxon>Roseibium</taxon>
    </lineage>
</organism>
<reference evidence="3 4" key="1">
    <citation type="submission" date="2024-02" db="EMBL/GenBank/DDBJ databases">
        <title>Roseibium algae sp. nov., isolated from marine alga (Grateloupia sp.), showing potential in myo-inositol conversion.</title>
        <authorList>
            <person name="Wang Y."/>
        </authorList>
    </citation>
    <scope>NUCLEOTIDE SEQUENCE [LARGE SCALE GENOMIC DNA]</scope>
    <source>
        <strain evidence="3 4">H3510</strain>
    </source>
</reference>
<evidence type="ECO:0000256" key="1">
    <source>
        <dbReference type="SAM" id="Phobius"/>
    </source>
</evidence>
<dbReference type="InterPro" id="IPR027383">
    <property type="entry name" value="Znf_put"/>
</dbReference>
<accession>A0ABU8TE56</accession>
<dbReference type="Gene3D" id="1.10.10.1320">
    <property type="entry name" value="Anti-sigma factor, zinc-finger domain"/>
    <property type="match status" value="1"/>
</dbReference>
<evidence type="ECO:0000313" key="3">
    <source>
        <dbReference type="EMBL" id="MEJ8472463.1"/>
    </source>
</evidence>
<dbReference type="EMBL" id="JBAKIA010000001">
    <property type="protein sequence ID" value="MEJ8472463.1"/>
    <property type="molecule type" value="Genomic_DNA"/>
</dbReference>
<comment type="caution">
    <text evidence="3">The sequence shown here is derived from an EMBL/GenBank/DDBJ whole genome shotgun (WGS) entry which is preliminary data.</text>
</comment>
<dbReference type="Pfam" id="PF13490">
    <property type="entry name" value="zf-HC2"/>
    <property type="match status" value="1"/>
</dbReference>
<dbReference type="Proteomes" id="UP001385499">
    <property type="component" value="Unassembled WGS sequence"/>
</dbReference>
<feature type="transmembrane region" description="Helical" evidence="1">
    <location>
        <begin position="114"/>
        <end position="132"/>
    </location>
</feature>
<dbReference type="InterPro" id="IPR041916">
    <property type="entry name" value="Anti_sigma_zinc_sf"/>
</dbReference>
<feature type="domain" description="Putative zinc-finger" evidence="2">
    <location>
        <begin position="23"/>
        <end position="56"/>
    </location>
</feature>
<sequence>MPLFYRRTQLLDSSKWRSANNHDDVWELIPWFVNGSLSEAEKDRVKQHMLTCTDCAAEVARQYSLAKKVMTEDPFDPPLARSWSKLRAQIKAEERADTPRIDVRRWFAGWQGGIMFAGAGLAACLLAAVIIIPTDNNDFRTLTSGNQALQNAIKFQIKVDVSNEKLQGLLAEHGLTLAGGPSETGVYTVTAPNDVDLKTLSEELMIAPEVMFAAPVQQP</sequence>
<name>A0ABU8TE56_9HYPH</name>
<protein>
    <submittedName>
        <fullName evidence="3">Zf-HC2 domain-containing protein</fullName>
    </submittedName>
</protein>
<proteinExistence type="predicted"/>
<keyword evidence="1" id="KW-0812">Transmembrane</keyword>
<evidence type="ECO:0000259" key="2">
    <source>
        <dbReference type="Pfam" id="PF13490"/>
    </source>
</evidence>
<gene>
    <name evidence="3" type="ORF">V6575_00045</name>
</gene>
<keyword evidence="1" id="KW-0472">Membrane</keyword>
<dbReference type="RefSeq" id="WP_340271924.1">
    <property type="nucleotide sequence ID" value="NZ_JBAKIA010000001.1"/>
</dbReference>